<keyword evidence="3" id="KW-0808">Transferase</keyword>
<dbReference type="EMBL" id="DYVF01000050">
    <property type="protein sequence ID" value="HJG31405.1"/>
    <property type="molecule type" value="Genomic_DNA"/>
</dbReference>
<keyword evidence="6" id="KW-0460">Magnesium</keyword>
<evidence type="ECO:0000313" key="8">
    <source>
        <dbReference type="EMBL" id="HJG31405.1"/>
    </source>
</evidence>
<dbReference type="Proteomes" id="UP000746751">
    <property type="component" value="Unassembled WGS sequence"/>
</dbReference>
<dbReference type="Gene3D" id="1.20.58.80">
    <property type="entry name" value="Phosphotransferase system, lactose/cellobiose-type IIA subunit"/>
    <property type="match status" value="1"/>
</dbReference>
<accession>A0A921LRV6</accession>
<keyword evidence="2" id="KW-0762">Sugar transport</keyword>
<dbReference type="InterPro" id="IPR003188">
    <property type="entry name" value="PTS_IIA_lac/cel"/>
</dbReference>
<feature type="binding site" evidence="6">
    <location>
        <position position="87"/>
    </location>
    <ligand>
        <name>Mg(2+)</name>
        <dbReference type="ChEBI" id="CHEBI:18420"/>
        <note>ligand shared between all trimeric partners</note>
    </ligand>
</feature>
<reference evidence="8" key="2">
    <citation type="submission" date="2021-09" db="EMBL/GenBank/DDBJ databases">
        <authorList>
            <person name="Gilroy R."/>
        </authorList>
    </citation>
    <scope>NUCLEOTIDE SEQUENCE</scope>
    <source>
        <strain evidence="8">ChiGjej2B2-7701</strain>
    </source>
</reference>
<evidence type="ECO:0000256" key="1">
    <source>
        <dbReference type="ARBA" id="ARBA00022448"/>
    </source>
</evidence>
<dbReference type="PANTHER" id="PTHR34382:SF7">
    <property type="entry name" value="PTS SYSTEM N,N'-DIACETYLCHITOBIOSE-SPECIFIC EIIA COMPONENT"/>
    <property type="match status" value="1"/>
</dbReference>
<sequence>MAEDAQQTLEQFEMACFQIVAQVGGARSCYLEAISHAEGGDFEGAQKLIEEGDVAFNAGHDVHMGLLQREASGEQLPFRIILLHAEDQLMSAEGFRILAERFITVYRQMREGA</sequence>
<evidence type="ECO:0000256" key="6">
    <source>
        <dbReference type="PIRSR" id="PIRSR000699-2"/>
    </source>
</evidence>
<dbReference type="PROSITE" id="PS51095">
    <property type="entry name" value="PTS_EIIA_TYPE_3"/>
    <property type="match status" value="1"/>
</dbReference>
<evidence type="ECO:0000256" key="3">
    <source>
        <dbReference type="ARBA" id="ARBA00022679"/>
    </source>
</evidence>
<name>A0A921LRV6_9ACTN</name>
<comment type="cofactor">
    <cofactor evidence="6">
        <name>Mg(2+)</name>
        <dbReference type="ChEBI" id="CHEBI:18420"/>
    </cofactor>
    <text evidence="6">Binds 1 Mg(2+) ion per trimer.</text>
</comment>
<keyword evidence="1" id="KW-0813">Transport</keyword>
<dbReference type="AlphaFoldDB" id="A0A921LRV6"/>
<keyword evidence="4" id="KW-0598">Phosphotransferase system</keyword>
<evidence type="ECO:0000313" key="9">
    <source>
        <dbReference type="Proteomes" id="UP000746751"/>
    </source>
</evidence>
<dbReference type="CDD" id="cd00215">
    <property type="entry name" value="PTS_IIA_lac"/>
    <property type="match status" value="1"/>
</dbReference>
<dbReference type="SUPFAM" id="SSF46973">
    <property type="entry name" value="Enzyme IIa from lactose specific PTS, IIa-lac"/>
    <property type="match status" value="1"/>
</dbReference>
<organism evidence="8 9">
    <name type="scientific">Collinsella ihumii</name>
    <dbReference type="NCBI Taxonomy" id="1720204"/>
    <lineage>
        <taxon>Bacteria</taxon>
        <taxon>Bacillati</taxon>
        <taxon>Actinomycetota</taxon>
        <taxon>Coriobacteriia</taxon>
        <taxon>Coriobacteriales</taxon>
        <taxon>Coriobacteriaceae</taxon>
        <taxon>Collinsella</taxon>
    </lineage>
</organism>
<dbReference type="GO" id="GO:0016740">
    <property type="term" value="F:transferase activity"/>
    <property type="evidence" value="ECO:0007669"/>
    <property type="project" value="UniProtKB-KW"/>
</dbReference>
<dbReference type="PANTHER" id="PTHR34382">
    <property type="entry name" value="PTS SYSTEM N,N'-DIACETYLCHITOBIOSE-SPECIFIC EIIA COMPONENT"/>
    <property type="match status" value="1"/>
</dbReference>
<dbReference type="Pfam" id="PF02255">
    <property type="entry name" value="PTS_IIA"/>
    <property type="match status" value="1"/>
</dbReference>
<feature type="modified residue" description="Phosphohistidine; by HPr" evidence="7">
    <location>
        <position position="84"/>
    </location>
</feature>
<evidence type="ECO:0000256" key="2">
    <source>
        <dbReference type="ARBA" id="ARBA00022597"/>
    </source>
</evidence>
<gene>
    <name evidence="8" type="ORF">K8U80_08440</name>
</gene>
<dbReference type="InterPro" id="IPR036542">
    <property type="entry name" value="PTS_IIA_lac/cel_sf"/>
</dbReference>
<proteinExistence type="predicted"/>
<evidence type="ECO:0000256" key="4">
    <source>
        <dbReference type="ARBA" id="ARBA00022683"/>
    </source>
</evidence>
<keyword evidence="6" id="KW-0479">Metal-binding</keyword>
<evidence type="ECO:0000256" key="5">
    <source>
        <dbReference type="PIRSR" id="PIRSR000699-1"/>
    </source>
</evidence>
<dbReference type="PIRSF" id="PIRSF000699">
    <property type="entry name" value="PTS_IILac_III"/>
    <property type="match status" value="1"/>
</dbReference>
<feature type="active site" description="Tele-phosphohistidine intermediate" evidence="5">
    <location>
        <position position="84"/>
    </location>
</feature>
<dbReference type="GO" id="GO:0009401">
    <property type="term" value="P:phosphoenolpyruvate-dependent sugar phosphotransferase system"/>
    <property type="evidence" value="ECO:0007669"/>
    <property type="project" value="UniProtKB-KW"/>
</dbReference>
<protein>
    <submittedName>
        <fullName evidence="8">PTS lactose/cellobiose transporter subunit IIA</fullName>
    </submittedName>
</protein>
<reference evidence="8" key="1">
    <citation type="journal article" date="2021" name="PeerJ">
        <title>Extensive microbial diversity within the chicken gut microbiome revealed by metagenomics and culture.</title>
        <authorList>
            <person name="Gilroy R."/>
            <person name="Ravi A."/>
            <person name="Getino M."/>
            <person name="Pursley I."/>
            <person name="Horton D.L."/>
            <person name="Alikhan N.F."/>
            <person name="Baker D."/>
            <person name="Gharbi K."/>
            <person name="Hall N."/>
            <person name="Watson M."/>
            <person name="Adriaenssens E.M."/>
            <person name="Foster-Nyarko E."/>
            <person name="Jarju S."/>
            <person name="Secka A."/>
            <person name="Antonio M."/>
            <person name="Oren A."/>
            <person name="Chaudhuri R.R."/>
            <person name="La Ragione R."/>
            <person name="Hildebrand F."/>
            <person name="Pallen M.J."/>
        </authorList>
    </citation>
    <scope>NUCLEOTIDE SEQUENCE</scope>
    <source>
        <strain evidence="8">ChiGjej2B2-7701</strain>
    </source>
</reference>
<comment type="caution">
    <text evidence="8">The sequence shown here is derived from an EMBL/GenBank/DDBJ whole genome shotgun (WGS) entry which is preliminary data.</text>
</comment>
<evidence type="ECO:0000256" key="7">
    <source>
        <dbReference type="PROSITE-ProRule" id="PRU00418"/>
    </source>
</evidence>
<dbReference type="GO" id="GO:0046872">
    <property type="term" value="F:metal ion binding"/>
    <property type="evidence" value="ECO:0007669"/>
    <property type="project" value="UniProtKB-KW"/>
</dbReference>